<evidence type="ECO:0000256" key="1">
    <source>
        <dbReference type="ARBA" id="ARBA00004173"/>
    </source>
</evidence>
<reference evidence="8 9" key="1">
    <citation type="submission" date="2024-08" db="EMBL/GenBank/DDBJ databases">
        <authorList>
            <person name="Cucini C."/>
            <person name="Frati F."/>
        </authorList>
    </citation>
    <scope>NUCLEOTIDE SEQUENCE [LARGE SCALE GENOMIC DNA]</scope>
</reference>
<dbReference type="EMBL" id="CAXLJM020000028">
    <property type="protein sequence ID" value="CAL8096349.1"/>
    <property type="molecule type" value="Genomic_DNA"/>
</dbReference>
<gene>
    <name evidence="8" type="ORF">ODALV1_LOCUS9329</name>
</gene>
<dbReference type="Proteomes" id="UP001642540">
    <property type="component" value="Unassembled WGS sequence"/>
</dbReference>
<protein>
    <recommendedName>
        <fullName evidence="10">Methyltransferase-like protein 17, mitochondrial</fullName>
    </recommendedName>
</protein>
<name>A0ABP1QC79_9HEXA</name>
<dbReference type="SUPFAM" id="SSF53335">
    <property type="entry name" value="S-adenosyl-L-methionine-dependent methyltransferases"/>
    <property type="match status" value="1"/>
</dbReference>
<dbReference type="PANTHER" id="PTHR13184:SF5">
    <property type="entry name" value="METHYLTRANSFERASE-LIKE PROTEIN 17, MITOCHONDRIAL"/>
    <property type="match status" value="1"/>
</dbReference>
<evidence type="ECO:0000313" key="8">
    <source>
        <dbReference type="EMBL" id="CAL8096349.1"/>
    </source>
</evidence>
<evidence type="ECO:0000313" key="9">
    <source>
        <dbReference type="Proteomes" id="UP001642540"/>
    </source>
</evidence>
<comment type="caution">
    <text evidence="8">The sequence shown here is derived from an EMBL/GenBank/DDBJ whole genome shotgun (WGS) entry which is preliminary data.</text>
</comment>
<dbReference type="InterPro" id="IPR015324">
    <property type="entry name" value="Ribosomal_Rsm22-like"/>
</dbReference>
<dbReference type="Gene3D" id="3.40.50.150">
    <property type="entry name" value="Vaccinia Virus protein VP39"/>
    <property type="match status" value="1"/>
</dbReference>
<evidence type="ECO:0000256" key="2">
    <source>
        <dbReference type="ARBA" id="ARBA00022723"/>
    </source>
</evidence>
<sequence length="500" mass="57888">MYSNTNNTARILCSCLCLKPSWCQVLKDVQSKSTFVRSITYYRYPQCYKTGYGKGIQARVKASISEEEEEYLHKNNLKPKDHSGVFRIPKLSLPDRFKEAVVKIVSHENIKTIAENSCYLRNYIWSRRLPMEDDQFRMKAEKIENETRRNDDVLLPFLSEEEAARVKQRRDNTILTRLRESVYHWEPIRFTRLKGLEYILARSSGEYAAMCRIFNEISKRDKEFQPKTLCDFGSGVGTVSWAARSFWASSLVEHLCADVSWEMNELAELILRGGNKNNDHAIPALFFRQHLPESYKIRYDLVVSAFSLMELPSARERLQTIDKLWNKTEEYLVIVESGTRAGFRAIIEARDYILGLGSKSQRPKNCFVFSPCPHNMECPKFAYDTIPCNFLVKSRPIYPFHEDGSINDSFCYVVIRRGPNLNPDEAKWPRLVEDPKIRPRHVICRMCTKEGKISETVLTRAKHSQSMRLIAKRSVAGDMLPIHLQDNADNVDSGDTDVHN</sequence>
<keyword evidence="4" id="KW-0408">Iron</keyword>
<accession>A0ABP1QC79</accession>
<evidence type="ECO:0000256" key="3">
    <source>
        <dbReference type="ARBA" id="ARBA00022946"/>
    </source>
</evidence>
<dbReference type="Pfam" id="PF09243">
    <property type="entry name" value="Rsm22"/>
    <property type="match status" value="1"/>
</dbReference>
<keyword evidence="2" id="KW-0479">Metal-binding</keyword>
<evidence type="ECO:0000256" key="6">
    <source>
        <dbReference type="ARBA" id="ARBA00023128"/>
    </source>
</evidence>
<evidence type="ECO:0008006" key="10">
    <source>
        <dbReference type="Google" id="ProtNLM"/>
    </source>
</evidence>
<dbReference type="InterPro" id="IPR029063">
    <property type="entry name" value="SAM-dependent_MTases_sf"/>
</dbReference>
<comment type="subcellular location">
    <subcellularLocation>
        <location evidence="1">Mitochondrion</location>
    </subcellularLocation>
</comment>
<keyword evidence="3" id="KW-0809">Transit peptide</keyword>
<evidence type="ECO:0000256" key="4">
    <source>
        <dbReference type="ARBA" id="ARBA00023004"/>
    </source>
</evidence>
<evidence type="ECO:0000256" key="5">
    <source>
        <dbReference type="ARBA" id="ARBA00023014"/>
    </source>
</evidence>
<keyword evidence="6" id="KW-0496">Mitochondrion</keyword>
<proteinExistence type="predicted"/>
<organism evidence="8 9">
    <name type="scientific">Orchesella dallaii</name>
    <dbReference type="NCBI Taxonomy" id="48710"/>
    <lineage>
        <taxon>Eukaryota</taxon>
        <taxon>Metazoa</taxon>
        <taxon>Ecdysozoa</taxon>
        <taxon>Arthropoda</taxon>
        <taxon>Hexapoda</taxon>
        <taxon>Collembola</taxon>
        <taxon>Entomobryomorpha</taxon>
        <taxon>Entomobryoidea</taxon>
        <taxon>Orchesellidae</taxon>
        <taxon>Orchesellinae</taxon>
        <taxon>Orchesella</taxon>
    </lineage>
</organism>
<comment type="function">
    <text evidence="7">Mitochondrial ribosome (mitoribosome) assembly factor. Binds at the interface of the head and body domains of the mitochondrial small ribosomal subunit (mt-SSU), occluding the mRNA channel and preventing compaction of the head domain towards the body. Probable inactive methyltransferase: retains the characteristic folding and ability to bind S-adenosyl-L-methionine, but it probably lost its methyltransferase activity.</text>
</comment>
<dbReference type="InterPro" id="IPR052571">
    <property type="entry name" value="Mt_RNA_Methyltransferase"/>
</dbReference>
<evidence type="ECO:0000256" key="7">
    <source>
        <dbReference type="ARBA" id="ARBA00045681"/>
    </source>
</evidence>
<dbReference type="PANTHER" id="PTHR13184">
    <property type="entry name" value="37S RIBOSOMAL PROTEIN S22"/>
    <property type="match status" value="1"/>
</dbReference>
<keyword evidence="9" id="KW-1185">Reference proteome</keyword>
<keyword evidence="5" id="KW-0411">Iron-sulfur</keyword>